<protein>
    <submittedName>
        <fullName evidence="3">SAG family member</fullName>
    </submittedName>
</protein>
<reference evidence="3" key="1">
    <citation type="submission" date="2013-10" db="EMBL/GenBank/DDBJ databases">
        <title>Genomic analysis of the causative agents of coccidiosis in chickens.</title>
        <authorList>
            <person name="Reid A.J."/>
            <person name="Blake D."/>
            <person name="Billington K."/>
            <person name="Browne H."/>
            <person name="Dunn M."/>
            <person name="Hung S."/>
            <person name="Kawahara F."/>
            <person name="Miranda-Saavedra D."/>
            <person name="Mourier T."/>
            <person name="Nagra H."/>
            <person name="Otto T.D."/>
            <person name="Rawlings N."/>
            <person name="Sanchez A."/>
            <person name="Sanders M."/>
            <person name="Subramaniam C."/>
            <person name="Tay Y."/>
            <person name="Dear P."/>
            <person name="Doerig C."/>
            <person name="Gruber A."/>
            <person name="Parkinson J."/>
            <person name="Shirley M."/>
            <person name="Wan K.L."/>
            <person name="Berriman M."/>
            <person name="Tomley F."/>
            <person name="Pain A."/>
        </authorList>
    </citation>
    <scope>NUCLEOTIDE SEQUENCE [LARGE SCALE GENOMIC DNA]</scope>
    <source>
        <strain evidence="3">Houghton</strain>
    </source>
</reference>
<accession>U6LS57</accession>
<gene>
    <name evidence="3" type="ORF">EBH_0009790</name>
</gene>
<dbReference type="EMBL" id="HG712792">
    <property type="protein sequence ID" value="CDJ51409.1"/>
    <property type="molecule type" value="Genomic_DNA"/>
</dbReference>
<feature type="transmembrane region" description="Helical" evidence="1">
    <location>
        <begin position="242"/>
        <end position="268"/>
    </location>
</feature>
<sequence>MAGFKFLSLGIAATFLLANQAQAQAPPEDDTGAANTATQVNCLAEMNAARTLAGLPEFKLGDDTASLLPITTKDPSRSDEKQPNSNYLKQVCDGMKGNRMACEQGNVTVDTIKPEGTYAYAVQDQYDCQAAVDQWKKAFTNFDGLPPAYKGTESPYTNAQNISLISLFNPKENPKVDCAHFTCPATTGGLGAGRNGEEKELKALLCVTTPQALTEGQPPYTQDQWNKINTAINSGSAAIPTVFAVSAAAVAALFLFLSLATAATLLLAKQAQAQAQPQGSSDATNTATQVNCLAEMNEARGLAGFPELKLADDEKSLLPITKQGGSRSDEKQPNTDYLKQVCDDMKAGKTTVEGITPDGTYAYAVQDQYDCQAAVDQWKKAFTNFNGLPPDYDSKASPYTDAQNVSLISLFNPKENPKVDCAHFTCPATAGGVGTERSGEEKVLKALLCVTTPQALTAGQPPYTQDQWNKINTAVNSGSAAIPTLFAVGAAAVAALFLDAQHLTICTSPRHENSYVVSVRLSGAYNPLWLSKMAGFKFLSLATAATFLLTQQAQAQGEDERVNCLAEMNAARSLAGLPELKLGDDTGSLLPITTKGDSDSDAESPNERYLKQVCADMKGGKATVEKITPDGTYAYAVQDQYDCQAAVDQWKKAFSNFNGLPPAYESTASLYTNAQNVSLISLFNPKEDPKVDCAHFTCPAATQGSDQRTGTEKELKALLCITTPQALTAQQPPYTQDQWNKINTAINSGSAAIPTVFAVGAAAVAALFL</sequence>
<dbReference type="VEuPathDB" id="ToxoDB:EBH_0009790"/>
<reference evidence="3" key="2">
    <citation type="submission" date="2013-10" db="EMBL/GenBank/DDBJ databases">
        <authorList>
            <person name="Aslett M."/>
        </authorList>
    </citation>
    <scope>NUCLEOTIDE SEQUENCE [LARGE SCALE GENOMIC DNA]</scope>
    <source>
        <strain evidence="3">Houghton</strain>
    </source>
</reference>
<keyword evidence="1" id="KW-0472">Membrane</keyword>
<proteinExistence type="predicted"/>
<keyword evidence="1" id="KW-0812">Transmembrane</keyword>
<name>U6LS57_9EIME</name>
<dbReference type="Pfam" id="PF11054">
    <property type="entry name" value="Surface_antigen"/>
    <property type="match status" value="3"/>
</dbReference>
<keyword evidence="2" id="KW-0732">Signal</keyword>
<feature type="transmembrane region" description="Helical" evidence="1">
    <location>
        <begin position="480"/>
        <end position="498"/>
    </location>
</feature>
<evidence type="ECO:0000256" key="1">
    <source>
        <dbReference type="SAM" id="Phobius"/>
    </source>
</evidence>
<evidence type="ECO:0000256" key="2">
    <source>
        <dbReference type="SAM" id="SignalP"/>
    </source>
</evidence>
<dbReference type="Proteomes" id="UP000030750">
    <property type="component" value="Unassembled WGS sequence"/>
</dbReference>
<evidence type="ECO:0000313" key="3">
    <source>
        <dbReference type="EMBL" id="CDJ51409.1"/>
    </source>
</evidence>
<feature type="transmembrane region" description="Helical" evidence="1">
    <location>
        <begin position="751"/>
        <end position="768"/>
    </location>
</feature>
<feature type="chain" id="PRO_5004674084" evidence="2">
    <location>
        <begin position="24"/>
        <end position="769"/>
    </location>
</feature>
<dbReference type="AlphaFoldDB" id="U6LS57"/>
<evidence type="ECO:0000313" key="4">
    <source>
        <dbReference type="Proteomes" id="UP000030750"/>
    </source>
</evidence>
<dbReference type="OrthoDB" id="347465at2759"/>
<dbReference type="InterPro" id="IPR021288">
    <property type="entry name" value="Surface_antigen"/>
</dbReference>
<keyword evidence="4" id="KW-1185">Reference proteome</keyword>
<feature type="signal peptide" evidence="2">
    <location>
        <begin position="1"/>
        <end position="23"/>
    </location>
</feature>
<keyword evidence="1" id="KW-1133">Transmembrane helix</keyword>
<organism evidence="3 4">
    <name type="scientific">Eimeria brunetti</name>
    <dbReference type="NCBI Taxonomy" id="51314"/>
    <lineage>
        <taxon>Eukaryota</taxon>
        <taxon>Sar</taxon>
        <taxon>Alveolata</taxon>
        <taxon>Apicomplexa</taxon>
        <taxon>Conoidasida</taxon>
        <taxon>Coccidia</taxon>
        <taxon>Eucoccidiorida</taxon>
        <taxon>Eimeriorina</taxon>
        <taxon>Eimeriidae</taxon>
        <taxon>Eimeria</taxon>
    </lineage>
</organism>